<accession>A0A0J8UE80</accession>
<dbReference type="OrthoDB" id="9904994at2"/>
<evidence type="ECO:0000313" key="1">
    <source>
        <dbReference type="EMBL" id="KMV19616.1"/>
    </source>
</evidence>
<dbReference type="RefSeq" id="WP_048895556.1">
    <property type="nucleotide sequence ID" value="NZ_LFOD01000003.1"/>
</dbReference>
<proteinExistence type="predicted"/>
<dbReference type="EMBL" id="LFOD01000003">
    <property type="protein sequence ID" value="KMV19616.1"/>
    <property type="molecule type" value="Genomic_DNA"/>
</dbReference>
<reference evidence="1 2" key="1">
    <citation type="submission" date="2015-06" db="EMBL/GenBank/DDBJ databases">
        <title>Genome sequence of Mycobacterium conceptionense strain MLE.</title>
        <authorList>
            <person name="Greninger A.L."/>
            <person name="Cunningham G."/>
            <person name="Chiu C.Y."/>
            <person name="Miller S."/>
        </authorList>
    </citation>
    <scope>NUCLEOTIDE SEQUENCE [LARGE SCALE GENOMIC DNA]</scope>
    <source>
        <strain evidence="1 2">MLE</strain>
    </source>
</reference>
<sequence>MKDKNGTTLAIGDRIIPNTRMVDGDLFSTAVIAGPDPERPGDDGWALVAWDCGEPDVGVELADAVKYDGPPQ</sequence>
<evidence type="ECO:0000313" key="2">
    <source>
        <dbReference type="Proteomes" id="UP000037594"/>
    </source>
</evidence>
<dbReference type="Proteomes" id="UP000037594">
    <property type="component" value="Unassembled WGS sequence"/>
</dbReference>
<protein>
    <submittedName>
        <fullName evidence="1">Uncharacterized protein</fullName>
    </submittedName>
</protein>
<organism evidence="1 2">
    <name type="scientific">Mycolicibacterium conceptionense</name>
    <dbReference type="NCBI Taxonomy" id="451644"/>
    <lineage>
        <taxon>Bacteria</taxon>
        <taxon>Bacillati</taxon>
        <taxon>Actinomycetota</taxon>
        <taxon>Actinomycetes</taxon>
        <taxon>Mycobacteriales</taxon>
        <taxon>Mycobacteriaceae</taxon>
        <taxon>Mycolicibacterium</taxon>
    </lineage>
</organism>
<gene>
    <name evidence="1" type="ORF">ACT17_06105</name>
</gene>
<comment type="caution">
    <text evidence="1">The sequence shown here is derived from an EMBL/GenBank/DDBJ whole genome shotgun (WGS) entry which is preliminary data.</text>
</comment>
<dbReference type="PATRIC" id="fig|451644.5.peg.1245"/>
<name>A0A0J8UE80_9MYCO</name>
<dbReference type="AlphaFoldDB" id="A0A0J8UE80"/>